<feature type="chain" id="PRO_5041908270" evidence="2">
    <location>
        <begin position="18"/>
        <end position="361"/>
    </location>
</feature>
<protein>
    <submittedName>
        <fullName evidence="3">Uncharacterized protein</fullName>
    </submittedName>
</protein>
<organism evidence="3 4">
    <name type="scientific">Penicillium hetheringtonii</name>
    <dbReference type="NCBI Taxonomy" id="911720"/>
    <lineage>
        <taxon>Eukaryota</taxon>
        <taxon>Fungi</taxon>
        <taxon>Dikarya</taxon>
        <taxon>Ascomycota</taxon>
        <taxon>Pezizomycotina</taxon>
        <taxon>Eurotiomycetes</taxon>
        <taxon>Eurotiomycetidae</taxon>
        <taxon>Eurotiales</taxon>
        <taxon>Aspergillaceae</taxon>
        <taxon>Penicillium</taxon>
    </lineage>
</organism>
<feature type="compositionally biased region" description="Low complexity" evidence="1">
    <location>
        <begin position="311"/>
        <end position="333"/>
    </location>
</feature>
<feature type="region of interest" description="Disordered" evidence="1">
    <location>
        <begin position="308"/>
        <end position="333"/>
    </location>
</feature>
<evidence type="ECO:0000313" key="4">
    <source>
        <dbReference type="Proteomes" id="UP001216150"/>
    </source>
</evidence>
<keyword evidence="2" id="KW-0732">Signal</keyword>
<feature type="compositionally biased region" description="Low complexity" evidence="1">
    <location>
        <begin position="74"/>
        <end position="112"/>
    </location>
</feature>
<proteinExistence type="predicted"/>
<evidence type="ECO:0000313" key="3">
    <source>
        <dbReference type="EMBL" id="KAJ5599418.1"/>
    </source>
</evidence>
<sequence>MHGSYISLAVMAVGAAAAPSMPKSDMSSDPFSSFPFMSDTTAAVEDDDGMDNPIPAYMEAMQIAQSAQSGDFNSAPASSQSFQQPAQQAQQPAPTFQAPQADPAPTFQAPQANPAPSSSEAPEHHATPIFKTSEAVPPQPTQAPVIKPEVVQKPHEHHSHSIPAAITNIAPAPLSDPVPPMQMPASSSESDDMPMISEAPMVPQISEMSELPETYSSSFSTEAVFTIAPIPPKAHSAMSSMTHSVVQTPMAKPEPQVSSTHSVMMPVLPHPMPMSTHSVMMQPTPTHQVIVTMSTKARPTHSVMIHEQHMASSKASASSSATPSGFATPSASAKPANPLGPLGGMLDDVPVIGGLLGRLGL</sequence>
<gene>
    <name evidence="3" type="ORF">N7450_000485</name>
</gene>
<dbReference type="AlphaFoldDB" id="A0AAD6H1D4"/>
<dbReference type="EMBL" id="JAQJAC010000001">
    <property type="protein sequence ID" value="KAJ5599418.1"/>
    <property type="molecule type" value="Genomic_DNA"/>
</dbReference>
<comment type="caution">
    <text evidence="3">The sequence shown here is derived from an EMBL/GenBank/DDBJ whole genome shotgun (WGS) entry which is preliminary data.</text>
</comment>
<feature type="region of interest" description="Disordered" evidence="1">
    <location>
        <begin position="65"/>
        <end position="124"/>
    </location>
</feature>
<dbReference type="Proteomes" id="UP001216150">
    <property type="component" value="Unassembled WGS sequence"/>
</dbReference>
<name>A0AAD6H1D4_9EURO</name>
<reference evidence="3 4" key="1">
    <citation type="journal article" date="2023" name="IMA Fungus">
        <title>Comparative genomic study of the Penicillium genus elucidates a diverse pangenome and 15 lateral gene transfer events.</title>
        <authorList>
            <person name="Petersen C."/>
            <person name="Sorensen T."/>
            <person name="Nielsen M.R."/>
            <person name="Sondergaard T.E."/>
            <person name="Sorensen J.L."/>
            <person name="Fitzpatrick D.A."/>
            <person name="Frisvad J.C."/>
            <person name="Nielsen K.L."/>
        </authorList>
    </citation>
    <scope>NUCLEOTIDE SEQUENCE [LARGE SCALE GENOMIC DNA]</scope>
    <source>
        <strain evidence="3 4">IBT 29057</strain>
    </source>
</reference>
<evidence type="ECO:0000256" key="1">
    <source>
        <dbReference type="SAM" id="MobiDB-lite"/>
    </source>
</evidence>
<accession>A0AAD6H1D4</accession>
<feature type="signal peptide" evidence="2">
    <location>
        <begin position="1"/>
        <end position="17"/>
    </location>
</feature>
<keyword evidence="4" id="KW-1185">Reference proteome</keyword>
<evidence type="ECO:0000256" key="2">
    <source>
        <dbReference type="SAM" id="SignalP"/>
    </source>
</evidence>